<dbReference type="FunFam" id="3.30.300.10:FF:000002">
    <property type="entry name" value="GMP synthase [glutamine-hydrolyzing]"/>
    <property type="match status" value="1"/>
</dbReference>
<dbReference type="NCBIfam" id="TIGR00888">
    <property type="entry name" value="guaA_Nterm"/>
    <property type="match status" value="1"/>
</dbReference>
<dbReference type="InterPro" id="IPR004739">
    <property type="entry name" value="GMP_synth_GATase"/>
</dbReference>
<evidence type="ECO:0000256" key="8">
    <source>
        <dbReference type="ARBA" id="ARBA00022962"/>
    </source>
</evidence>
<dbReference type="InterPro" id="IPR017926">
    <property type="entry name" value="GATASE"/>
</dbReference>
<dbReference type="Gene3D" id="3.40.50.880">
    <property type="match status" value="1"/>
</dbReference>
<evidence type="ECO:0000256" key="2">
    <source>
        <dbReference type="ARBA" id="ARBA00005153"/>
    </source>
</evidence>
<dbReference type="FunFam" id="3.40.50.620:FF:000001">
    <property type="entry name" value="GMP synthase [glutamine-hydrolyzing]"/>
    <property type="match status" value="1"/>
</dbReference>
<proteinExistence type="inferred from homology"/>
<comment type="pathway">
    <text evidence="2 9">Purine metabolism; GMP biosynthesis; GMP from XMP (L-Gln route): step 1/1.</text>
</comment>
<dbReference type="PRINTS" id="PR00097">
    <property type="entry name" value="ANTSNTHASEII"/>
</dbReference>
<evidence type="ECO:0000313" key="13">
    <source>
        <dbReference type="Proteomes" id="UP000572953"/>
    </source>
</evidence>
<dbReference type="InterPro" id="IPR002500">
    <property type="entry name" value="PAPS_reduct_dom"/>
</dbReference>
<dbReference type="GO" id="GO:0005829">
    <property type="term" value="C:cytosol"/>
    <property type="evidence" value="ECO:0007669"/>
    <property type="project" value="TreeGrafter"/>
</dbReference>
<dbReference type="AlphaFoldDB" id="A0A845S9V9"/>
<comment type="subunit">
    <text evidence="9">Homodimer.</text>
</comment>
<evidence type="ECO:0000256" key="7">
    <source>
        <dbReference type="ARBA" id="ARBA00022840"/>
    </source>
</evidence>
<dbReference type="CDD" id="cd01997">
    <property type="entry name" value="GMP_synthase_C"/>
    <property type="match status" value="1"/>
</dbReference>
<dbReference type="NCBIfam" id="TIGR00884">
    <property type="entry name" value="guaA_Cterm"/>
    <property type="match status" value="1"/>
</dbReference>
<evidence type="ECO:0000256" key="1">
    <source>
        <dbReference type="ARBA" id="ARBA00002332"/>
    </source>
</evidence>
<dbReference type="Gene3D" id="3.30.300.10">
    <property type="match status" value="1"/>
</dbReference>
<dbReference type="CDD" id="cd01742">
    <property type="entry name" value="GATase1_GMP_Synthase"/>
    <property type="match status" value="1"/>
</dbReference>
<evidence type="ECO:0000256" key="3">
    <source>
        <dbReference type="ARBA" id="ARBA00022598"/>
    </source>
</evidence>
<evidence type="ECO:0000256" key="4">
    <source>
        <dbReference type="ARBA" id="ARBA00022741"/>
    </source>
</evidence>
<dbReference type="PRINTS" id="PR00099">
    <property type="entry name" value="CPSGATASE"/>
</dbReference>
<dbReference type="PANTHER" id="PTHR11922:SF2">
    <property type="entry name" value="GMP SYNTHASE [GLUTAMINE-HYDROLYZING]"/>
    <property type="match status" value="1"/>
</dbReference>
<feature type="active site" evidence="9">
    <location>
        <position position="176"/>
    </location>
</feature>
<dbReference type="NCBIfam" id="NF000848">
    <property type="entry name" value="PRK00074.1"/>
    <property type="match status" value="1"/>
</dbReference>
<dbReference type="Gene3D" id="3.40.50.620">
    <property type="entry name" value="HUPs"/>
    <property type="match status" value="1"/>
</dbReference>
<keyword evidence="8 9" id="KW-0315">Glutamine amidotransferase</keyword>
<organism evidence="12 13">
    <name type="scientific">Candidatus Fonsibacter lacus</name>
    <dbReference type="NCBI Taxonomy" id="2576439"/>
    <lineage>
        <taxon>Bacteria</taxon>
        <taxon>Pseudomonadati</taxon>
        <taxon>Pseudomonadota</taxon>
        <taxon>Alphaproteobacteria</taxon>
        <taxon>Candidatus Pelagibacterales</taxon>
        <taxon>Candidatus Pelagibacterales incertae sedis</taxon>
        <taxon>Candidatus Fonsibacter</taxon>
    </lineage>
</organism>
<gene>
    <name evidence="9" type="primary">guaA</name>
    <name evidence="12" type="ORF">EBV78_00865</name>
</gene>
<comment type="caution">
    <text evidence="12">The sequence shown here is derived from an EMBL/GenBank/DDBJ whole genome shotgun (WGS) entry which is preliminary data.</text>
</comment>
<dbReference type="GO" id="GO:0003921">
    <property type="term" value="F:GMP synthase activity"/>
    <property type="evidence" value="ECO:0007669"/>
    <property type="project" value="InterPro"/>
</dbReference>
<comment type="function">
    <text evidence="1 9">Catalyzes the synthesis of GMP from XMP.</text>
</comment>
<evidence type="ECO:0000313" key="12">
    <source>
        <dbReference type="EMBL" id="NCU62638.1"/>
    </source>
</evidence>
<dbReference type="InterPro" id="IPR029062">
    <property type="entry name" value="Class_I_gatase-like"/>
</dbReference>
<dbReference type="HAMAP" id="MF_00344">
    <property type="entry name" value="GMP_synthase"/>
    <property type="match status" value="1"/>
</dbReference>
<feature type="active site" description="Nucleophile" evidence="9">
    <location>
        <position position="86"/>
    </location>
</feature>
<dbReference type="FunFam" id="3.40.50.880:FF:000001">
    <property type="entry name" value="GMP synthase [glutamine-hydrolyzing]"/>
    <property type="match status" value="1"/>
</dbReference>
<dbReference type="SUPFAM" id="SSF54810">
    <property type="entry name" value="GMP synthetase C-terminal dimerisation domain"/>
    <property type="match status" value="1"/>
</dbReference>
<dbReference type="InterPro" id="IPR014729">
    <property type="entry name" value="Rossmann-like_a/b/a_fold"/>
</dbReference>
<evidence type="ECO:0000256" key="5">
    <source>
        <dbReference type="ARBA" id="ARBA00022749"/>
    </source>
</evidence>
<keyword evidence="6 9" id="KW-0658">Purine biosynthesis</keyword>
<dbReference type="PROSITE" id="PS51553">
    <property type="entry name" value="GMPS_ATP_PPASE"/>
    <property type="match status" value="1"/>
</dbReference>
<comment type="catalytic activity">
    <reaction evidence="9">
        <text>XMP + L-glutamine + ATP + H2O = GMP + L-glutamate + AMP + diphosphate + 2 H(+)</text>
        <dbReference type="Rhea" id="RHEA:11680"/>
        <dbReference type="ChEBI" id="CHEBI:15377"/>
        <dbReference type="ChEBI" id="CHEBI:15378"/>
        <dbReference type="ChEBI" id="CHEBI:29985"/>
        <dbReference type="ChEBI" id="CHEBI:30616"/>
        <dbReference type="ChEBI" id="CHEBI:33019"/>
        <dbReference type="ChEBI" id="CHEBI:57464"/>
        <dbReference type="ChEBI" id="CHEBI:58115"/>
        <dbReference type="ChEBI" id="CHEBI:58359"/>
        <dbReference type="ChEBI" id="CHEBI:456215"/>
        <dbReference type="EC" id="6.3.5.2"/>
    </reaction>
</comment>
<dbReference type="UniPathway" id="UPA00189">
    <property type="reaction ID" value="UER00296"/>
</dbReference>
<name>A0A845S9V9_9PROT</name>
<dbReference type="SUPFAM" id="SSF52317">
    <property type="entry name" value="Class I glutamine amidotransferase-like"/>
    <property type="match status" value="1"/>
</dbReference>
<dbReference type="EC" id="6.3.5.2" evidence="9"/>
<dbReference type="Pfam" id="PF00117">
    <property type="entry name" value="GATase"/>
    <property type="match status" value="1"/>
</dbReference>
<dbReference type="PRINTS" id="PR00096">
    <property type="entry name" value="GATASE"/>
</dbReference>
<keyword evidence="7 9" id="KW-0067">ATP-binding</keyword>
<sequence>MKDISYTDKIVIIDFGSQTTQLIARRIRELGVYCEIISCYKTKDLKNESNLKGIILSGGPLSITKTSYLGIPKQILNFNKPILGICYGHQLLAKEFGGVVKNYKKSEFGRCDIFSNKSSILTKNFFNKDKKTQVWMNHTDVVTKLPKGFQGVASSEDYKYTIIQNPSKKIFGIQFHPEVIHTTNGNILFKNFLFNICKLRKNWNSKNQINYLIKNIKSEVGDENILCALSGGVDSSVLAALLYKAIGKKLHCFFINTGLLRKNEALEVINVFRKNYKVKLNYVDASSIFLNALKNVKDPETKRKIIGKTFIRIFERESKKFKKIKYLAQGTLYPDVIESQSHHGGPSSVIKSHHNVGGLPKKMKFKLIEPFRELFKDEVRKIGLSLKLSDEIIFRHPFPGPGLAIRIPGKIDKIKVKILQEADSVFITELKKRNLYKKIWQAFTVLLPIKTVGVMGDSKTYEFVCSLRAVTSQDGMTADFYNFKNKDLAEISNKIINNVKGINRVVYDITSKPPATIEWE</sequence>
<accession>A0A845S9V9</accession>
<feature type="binding site" evidence="10">
    <location>
        <begin position="230"/>
        <end position="236"/>
    </location>
    <ligand>
        <name>ATP</name>
        <dbReference type="ChEBI" id="CHEBI:30616"/>
    </ligand>
</feature>
<keyword evidence="4 9" id="KW-0547">Nucleotide-binding</keyword>
<dbReference type="Proteomes" id="UP000572953">
    <property type="component" value="Unassembled WGS sequence"/>
</dbReference>
<reference evidence="12 13" key="1">
    <citation type="submission" date="2018-10" db="EMBL/GenBank/DDBJ databases">
        <title>Iterative Subtractive Binning of Freshwater Chronoseries Metagenomes Recovers Nearly Complete Genomes from over Four Hundred Novel Species.</title>
        <authorList>
            <person name="Rodriguez-R L.M."/>
            <person name="Tsementzi D."/>
            <person name="Luo C."/>
            <person name="Konstantinidis K.T."/>
        </authorList>
    </citation>
    <scope>NUCLEOTIDE SEQUENCE [LARGE SCALE GENOMIC DNA]</scope>
    <source>
        <strain evidence="12">WB7_2B_003</strain>
    </source>
</reference>
<keyword evidence="3 9" id="KW-0436">Ligase</keyword>
<feature type="domain" description="GMPS ATP-PPase" evidence="11">
    <location>
        <begin position="203"/>
        <end position="395"/>
    </location>
</feature>
<keyword evidence="5 9" id="KW-0332">GMP biosynthesis</keyword>
<dbReference type="PANTHER" id="PTHR11922">
    <property type="entry name" value="GMP SYNTHASE-RELATED"/>
    <property type="match status" value="1"/>
</dbReference>
<dbReference type="Pfam" id="PF00958">
    <property type="entry name" value="GMP_synt_C"/>
    <property type="match status" value="1"/>
</dbReference>
<dbReference type="InterPro" id="IPR022955">
    <property type="entry name" value="GMP_synthase"/>
</dbReference>
<feature type="active site" evidence="9">
    <location>
        <position position="178"/>
    </location>
</feature>
<dbReference type="InterPro" id="IPR001674">
    <property type="entry name" value="GMP_synth_C"/>
</dbReference>
<dbReference type="Pfam" id="PF01507">
    <property type="entry name" value="PAPS_reduct"/>
    <property type="match status" value="1"/>
</dbReference>
<dbReference type="GO" id="GO:0005524">
    <property type="term" value="F:ATP binding"/>
    <property type="evidence" value="ECO:0007669"/>
    <property type="project" value="UniProtKB-UniRule"/>
</dbReference>
<protein>
    <recommendedName>
        <fullName evidence="9">GMP synthase [glutamine-hydrolyzing]</fullName>
        <ecNumber evidence="9">6.3.5.2</ecNumber>
    </recommendedName>
    <alternativeName>
        <fullName evidence="9">GMP synthetase</fullName>
    </alternativeName>
    <alternativeName>
        <fullName evidence="9">Glutamine amidotransferase</fullName>
    </alternativeName>
</protein>
<dbReference type="PROSITE" id="PS51273">
    <property type="entry name" value="GATASE_TYPE_1"/>
    <property type="match status" value="1"/>
</dbReference>
<evidence type="ECO:0000259" key="11">
    <source>
        <dbReference type="PROSITE" id="PS51553"/>
    </source>
</evidence>
<dbReference type="InterPro" id="IPR025777">
    <property type="entry name" value="GMPS_ATP_PPase_dom"/>
</dbReference>
<evidence type="ECO:0000256" key="10">
    <source>
        <dbReference type="PROSITE-ProRule" id="PRU00886"/>
    </source>
</evidence>
<dbReference type="SUPFAM" id="SSF52402">
    <property type="entry name" value="Adenine nucleotide alpha hydrolases-like"/>
    <property type="match status" value="1"/>
</dbReference>
<evidence type="ECO:0000256" key="6">
    <source>
        <dbReference type="ARBA" id="ARBA00022755"/>
    </source>
</evidence>
<evidence type="ECO:0000256" key="9">
    <source>
        <dbReference type="HAMAP-Rule" id="MF_00344"/>
    </source>
</evidence>
<dbReference type="EMBL" id="RGGN01000016">
    <property type="protein sequence ID" value="NCU62638.1"/>
    <property type="molecule type" value="Genomic_DNA"/>
</dbReference>